<dbReference type="RefSeq" id="WP_160550730.1">
    <property type="nucleotide sequence ID" value="NZ_CP047650.1"/>
</dbReference>
<dbReference type="AlphaFoldDB" id="A0A857J2B1"/>
<dbReference type="InterPro" id="IPR046433">
    <property type="entry name" value="ActCoA_hydro"/>
</dbReference>
<organism evidence="5 6">
    <name type="scientific">Xylophilus rhododendri</name>
    <dbReference type="NCBI Taxonomy" id="2697032"/>
    <lineage>
        <taxon>Bacteria</taxon>
        <taxon>Pseudomonadati</taxon>
        <taxon>Pseudomonadota</taxon>
        <taxon>Betaproteobacteria</taxon>
        <taxon>Burkholderiales</taxon>
        <taxon>Xylophilus</taxon>
    </lineage>
</organism>
<protein>
    <submittedName>
        <fullName evidence="5">Acetyl-CoA hydrolase</fullName>
    </submittedName>
</protein>
<keyword evidence="6" id="KW-1185">Reference proteome</keyword>
<dbReference type="EMBL" id="CP047650">
    <property type="protein sequence ID" value="QHI97212.1"/>
    <property type="molecule type" value="Genomic_DNA"/>
</dbReference>
<dbReference type="GO" id="GO:0016787">
    <property type="term" value="F:hydrolase activity"/>
    <property type="evidence" value="ECO:0007669"/>
    <property type="project" value="UniProtKB-KW"/>
</dbReference>
<dbReference type="SUPFAM" id="SSF100950">
    <property type="entry name" value="NagB/RpiA/CoA transferase-like"/>
    <property type="match status" value="2"/>
</dbReference>
<dbReference type="InterPro" id="IPR037171">
    <property type="entry name" value="NagB/RpiA_transferase-like"/>
</dbReference>
<evidence type="ECO:0000256" key="2">
    <source>
        <dbReference type="ARBA" id="ARBA00022679"/>
    </source>
</evidence>
<gene>
    <name evidence="5" type="ORF">GT347_04000</name>
</gene>
<dbReference type="PANTHER" id="PTHR21432:SF20">
    <property type="entry name" value="ACETYL-COA HYDROLASE"/>
    <property type="match status" value="1"/>
</dbReference>
<dbReference type="PANTHER" id="PTHR21432">
    <property type="entry name" value="ACETYL-COA HYDROLASE-RELATED"/>
    <property type="match status" value="1"/>
</dbReference>
<dbReference type="Pfam" id="PF13336">
    <property type="entry name" value="AcetylCoA_hyd_C"/>
    <property type="match status" value="1"/>
</dbReference>
<dbReference type="InterPro" id="IPR038460">
    <property type="entry name" value="AcetylCoA_hyd_C_sf"/>
</dbReference>
<dbReference type="Gene3D" id="3.40.1080.20">
    <property type="entry name" value="Acetyl-CoA hydrolase/transferase C-terminal domain"/>
    <property type="match status" value="1"/>
</dbReference>
<keyword evidence="2" id="KW-0808">Transferase</keyword>
<evidence type="ECO:0000256" key="1">
    <source>
        <dbReference type="ARBA" id="ARBA00009632"/>
    </source>
</evidence>
<dbReference type="InterPro" id="IPR026888">
    <property type="entry name" value="AcetylCoA_hyd_C"/>
</dbReference>
<evidence type="ECO:0000259" key="3">
    <source>
        <dbReference type="Pfam" id="PF02550"/>
    </source>
</evidence>
<dbReference type="GO" id="GO:0008775">
    <property type="term" value="F:acetate CoA-transferase activity"/>
    <property type="evidence" value="ECO:0007669"/>
    <property type="project" value="InterPro"/>
</dbReference>
<reference evidence="5 6" key="1">
    <citation type="submission" date="2020-01" db="EMBL/GenBank/DDBJ databases">
        <title>Genome sequencing of strain KACC 21265.</title>
        <authorList>
            <person name="Heo J."/>
            <person name="Kim S.-J."/>
            <person name="Kim J.-S."/>
            <person name="Hong S.-B."/>
            <person name="Kwon S.-W."/>
        </authorList>
    </citation>
    <scope>NUCLEOTIDE SEQUENCE [LARGE SCALE GENOMIC DNA]</scope>
    <source>
        <strain evidence="5 6">KACC 21265</strain>
    </source>
</reference>
<dbReference type="Proteomes" id="UP000464787">
    <property type="component" value="Chromosome"/>
</dbReference>
<evidence type="ECO:0000259" key="4">
    <source>
        <dbReference type="Pfam" id="PF13336"/>
    </source>
</evidence>
<comment type="similarity">
    <text evidence="1">Belongs to the acetyl-CoA hydrolase/transferase family.</text>
</comment>
<proteinExistence type="inferred from homology"/>
<sequence length="421" mass="44405">MPSVPEPREQPELARWLRPGDHVWCGQGAAEPLSLTTALVRQAPRIGRLNAFIGMLFSDTFADARQQGLALTGYGGIGNGRHLLKSGAMQVVACHYSQIAGLVARGELRCDVVMLQLSPRGPDGRHSLGIAHDYLPLLARHARVVIAEVNEQMPWTHGSAEALDALRIDASVQVSRPLLETGGPAPGDVERRIAAHAAAFVEDRCVLQPGVGTVPDAILESLGDRRDLGIHAGLVGDGVRKLMQSGAVSNAFKEFDAGRSTTGLAFGSQALYRFVERNPDIVMRDPDTTHAAASLARLSRLVTLNSAVEVDLGGQVNAELAGRAYVGAIGGQGDFVRAALNSPGGRSIIALPSLTKDGASRIVGALAGGVVTTPRSDADIVVTEWGAAQLRGQTMAERCRRLIAIAAPQHREALERGATAP</sequence>
<accession>A0A857J2B1</accession>
<dbReference type="Pfam" id="PF02550">
    <property type="entry name" value="AcetylCoA_hydro"/>
    <property type="match status" value="1"/>
</dbReference>
<dbReference type="KEGG" id="xyk:GT347_04000"/>
<feature type="domain" description="Acetyl-CoA hydrolase/transferase C-terminal" evidence="4">
    <location>
        <begin position="267"/>
        <end position="416"/>
    </location>
</feature>
<dbReference type="Gene3D" id="3.40.1080.10">
    <property type="entry name" value="Glutaconate Coenzyme A-transferase"/>
    <property type="match status" value="1"/>
</dbReference>
<feature type="domain" description="Acetyl-CoA hydrolase/transferase N-terminal" evidence="3">
    <location>
        <begin position="81"/>
        <end position="161"/>
    </location>
</feature>
<dbReference type="GO" id="GO:0006083">
    <property type="term" value="P:acetate metabolic process"/>
    <property type="evidence" value="ECO:0007669"/>
    <property type="project" value="InterPro"/>
</dbReference>
<keyword evidence="5" id="KW-0378">Hydrolase</keyword>
<name>A0A857J2B1_9BURK</name>
<dbReference type="InterPro" id="IPR003702">
    <property type="entry name" value="ActCoA_hydro_N"/>
</dbReference>
<dbReference type="Gene3D" id="3.30.750.70">
    <property type="entry name" value="4-hydroxybutyrate coenzyme like domains"/>
    <property type="match status" value="1"/>
</dbReference>
<evidence type="ECO:0000313" key="5">
    <source>
        <dbReference type="EMBL" id="QHI97212.1"/>
    </source>
</evidence>
<evidence type="ECO:0000313" key="6">
    <source>
        <dbReference type="Proteomes" id="UP000464787"/>
    </source>
</evidence>